<dbReference type="GO" id="GO:0003729">
    <property type="term" value="F:mRNA binding"/>
    <property type="evidence" value="ECO:0007669"/>
    <property type="project" value="Ensembl"/>
</dbReference>
<evidence type="ECO:0000256" key="3">
    <source>
        <dbReference type="SAM" id="MobiDB-lite"/>
    </source>
</evidence>
<dbReference type="SUPFAM" id="SSF54928">
    <property type="entry name" value="RNA-binding domain, RBD"/>
    <property type="match status" value="1"/>
</dbReference>
<dbReference type="InParanoid" id="A0A5F9C7G5"/>
<evidence type="ECO:0000313" key="6">
    <source>
        <dbReference type="Proteomes" id="UP000001811"/>
    </source>
</evidence>
<dbReference type="GO" id="GO:0042802">
    <property type="term" value="F:identical protein binding"/>
    <property type="evidence" value="ECO:0007669"/>
    <property type="project" value="Ensembl"/>
</dbReference>
<keyword evidence="6" id="KW-1185">Reference proteome</keyword>
<dbReference type="GO" id="GO:0036002">
    <property type="term" value="F:pre-mRNA binding"/>
    <property type="evidence" value="ECO:0007669"/>
    <property type="project" value="Ensembl"/>
</dbReference>
<dbReference type="Proteomes" id="UP000001811">
    <property type="component" value="Chromosome 14"/>
</dbReference>
<dbReference type="GO" id="GO:0005681">
    <property type="term" value="C:spliceosomal complex"/>
    <property type="evidence" value="ECO:0007669"/>
    <property type="project" value="Ensembl"/>
</dbReference>
<evidence type="ECO:0000259" key="4">
    <source>
        <dbReference type="PROSITE" id="PS50102"/>
    </source>
</evidence>
<sequence length="340" mass="39069">MSDSGEQNYGERESRSASRSGSAHGSGKSARHTPARSRSKEDSRRSRSKSRSRSESRSRSRRSSRRHYTRSRSRSRSHRRSRSRSYSRDYRRRHSHSHSPMSTRRRHVGNRADRASIRWYTPQSPATARAGPGPKPGTHSRSPTWVVGAQLLESGAGAGYRTQANPDPNCCLGVFGLSLYTTERDLREVFSKYGPIADVSIVYDQQSRRSRGFAFVYFENVDDAKEAKERANGMELDGRRIRVDFSITKRPHTPTPGIYMGRPTYGSSRRRDYYDRGYDRGYDDRDYYSRSYRGGGGGGGGWRAAQDRDQIYRRRSPSPYYSRGGYRSRSRSRSYSPRRY</sequence>
<feature type="domain" description="RRM" evidence="4">
    <location>
        <begin position="170"/>
        <end position="248"/>
    </location>
</feature>
<feature type="region of interest" description="Disordered" evidence="3">
    <location>
        <begin position="248"/>
        <end position="277"/>
    </location>
</feature>
<dbReference type="GO" id="GO:0005654">
    <property type="term" value="C:nucleoplasm"/>
    <property type="evidence" value="ECO:0007669"/>
    <property type="project" value="Ensembl"/>
</dbReference>
<dbReference type="GO" id="GO:1990403">
    <property type="term" value="P:embryonic brain development"/>
    <property type="evidence" value="ECO:0007669"/>
    <property type="project" value="Ensembl"/>
</dbReference>
<dbReference type="GO" id="GO:0019904">
    <property type="term" value="F:protein domain specific binding"/>
    <property type="evidence" value="ECO:0007669"/>
    <property type="project" value="Ensembl"/>
</dbReference>
<dbReference type="Gene3D" id="3.30.70.330">
    <property type="match status" value="1"/>
</dbReference>
<protein>
    <submittedName>
        <fullName evidence="5">Transformer 2 beta homolog</fullName>
    </submittedName>
</protein>
<reference evidence="5 6" key="1">
    <citation type="journal article" date="2011" name="Nature">
        <title>A high-resolution map of human evolutionary constraint using 29 mammals.</title>
        <authorList>
            <person name="Lindblad-Toh K."/>
            <person name="Garber M."/>
            <person name="Zuk O."/>
            <person name="Lin M.F."/>
            <person name="Parker B.J."/>
            <person name="Washietl S."/>
            <person name="Kheradpour P."/>
            <person name="Ernst J."/>
            <person name="Jordan G."/>
            <person name="Mauceli E."/>
            <person name="Ward L.D."/>
            <person name="Lowe C.B."/>
            <person name="Holloway A.K."/>
            <person name="Clamp M."/>
            <person name="Gnerre S."/>
            <person name="Alfoldi J."/>
            <person name="Beal K."/>
            <person name="Chang J."/>
            <person name="Clawson H."/>
            <person name="Cuff J."/>
            <person name="Di Palma F."/>
            <person name="Fitzgerald S."/>
            <person name="Flicek P."/>
            <person name="Guttman M."/>
            <person name="Hubisz M.J."/>
            <person name="Jaffe D.B."/>
            <person name="Jungreis I."/>
            <person name="Kent W.J."/>
            <person name="Kostka D."/>
            <person name="Lara M."/>
            <person name="Martins A.L."/>
            <person name="Massingham T."/>
            <person name="Moltke I."/>
            <person name="Raney B.J."/>
            <person name="Rasmussen M.D."/>
            <person name="Robinson J."/>
            <person name="Stark A."/>
            <person name="Vilella A.J."/>
            <person name="Wen J."/>
            <person name="Xie X."/>
            <person name="Zody M.C."/>
            <person name="Baldwin J."/>
            <person name="Bloom T."/>
            <person name="Chin C.W."/>
            <person name="Heiman D."/>
            <person name="Nicol R."/>
            <person name="Nusbaum C."/>
            <person name="Young S."/>
            <person name="Wilkinson J."/>
            <person name="Worley K.C."/>
            <person name="Kovar C.L."/>
            <person name="Muzny D.M."/>
            <person name="Gibbs R.A."/>
            <person name="Cree A."/>
            <person name="Dihn H.H."/>
            <person name="Fowler G."/>
            <person name="Jhangiani S."/>
            <person name="Joshi V."/>
            <person name="Lee S."/>
            <person name="Lewis L.R."/>
            <person name="Nazareth L.V."/>
            <person name="Okwuonu G."/>
            <person name="Santibanez J."/>
            <person name="Warren W.C."/>
            <person name="Mardis E.R."/>
            <person name="Weinstock G.M."/>
            <person name="Wilson R.K."/>
            <person name="Delehaunty K."/>
            <person name="Dooling D."/>
            <person name="Fronik C."/>
            <person name="Fulton L."/>
            <person name="Fulton B."/>
            <person name="Graves T."/>
            <person name="Minx P."/>
            <person name="Sodergren E."/>
            <person name="Birney E."/>
            <person name="Margulies E.H."/>
            <person name="Herrero J."/>
            <person name="Green E.D."/>
            <person name="Haussler D."/>
            <person name="Siepel A."/>
            <person name="Goldman N."/>
            <person name="Pollard K.S."/>
            <person name="Pedersen J.S."/>
            <person name="Lander E.S."/>
            <person name="Kellis M."/>
        </authorList>
    </citation>
    <scope>NUCLEOTIDE SEQUENCE [LARGE SCALE GENOMIC DNA]</scope>
    <source>
        <strain evidence="5 6">Thorbecke inbred</strain>
    </source>
</reference>
<dbReference type="InterPro" id="IPR035979">
    <property type="entry name" value="RBD_domain_sf"/>
</dbReference>
<dbReference type="InterPro" id="IPR050441">
    <property type="entry name" value="RBM"/>
</dbReference>
<dbReference type="FunCoup" id="A0A5F9C7G5">
    <property type="interactions" value="3027"/>
</dbReference>
<dbReference type="AlphaFoldDB" id="A0A5F9C7G5"/>
<dbReference type="GeneID" id="100353793"/>
<name>A0A5F9C7G5_RABIT</name>
<dbReference type="GO" id="GO:0000398">
    <property type="term" value="P:mRNA splicing, via spliceosome"/>
    <property type="evidence" value="ECO:0007669"/>
    <property type="project" value="Ensembl"/>
</dbReference>
<dbReference type="OrthoDB" id="439808at2759"/>
<dbReference type="Ensembl" id="ENSOCUT00000054364.1">
    <property type="protein sequence ID" value="ENSOCUP00000029659.1"/>
    <property type="gene ID" value="ENSOCUG00000008940.4"/>
</dbReference>
<evidence type="ECO:0000256" key="2">
    <source>
        <dbReference type="PROSITE-ProRule" id="PRU00176"/>
    </source>
</evidence>
<dbReference type="GeneTree" id="ENSGT00950000183009"/>
<accession>A0A5F9C7G5</accession>
<reference evidence="5" key="3">
    <citation type="submission" date="2025-09" db="UniProtKB">
        <authorList>
            <consortium name="Ensembl"/>
        </authorList>
    </citation>
    <scope>IDENTIFICATION</scope>
    <source>
        <strain evidence="5">Thorbecke</strain>
    </source>
</reference>
<dbReference type="RefSeq" id="XP_051674788.1">
    <property type="nucleotide sequence ID" value="XM_051818828.2"/>
</dbReference>
<dbReference type="GO" id="GO:0071333">
    <property type="term" value="P:cellular response to glucose stimulus"/>
    <property type="evidence" value="ECO:0007669"/>
    <property type="project" value="Ensembl"/>
</dbReference>
<dbReference type="GO" id="GO:0000381">
    <property type="term" value="P:regulation of alternative mRNA splicing, via spliceosome"/>
    <property type="evidence" value="ECO:0007669"/>
    <property type="project" value="Ensembl"/>
</dbReference>
<dbReference type="SMART" id="SM00360">
    <property type="entry name" value="RRM"/>
    <property type="match status" value="1"/>
</dbReference>
<dbReference type="STRING" id="9986.ENSOCUP00000029659"/>
<reference evidence="5" key="2">
    <citation type="submission" date="2025-08" db="UniProtKB">
        <authorList>
            <consortium name="Ensembl"/>
        </authorList>
    </citation>
    <scope>IDENTIFICATION</scope>
    <source>
        <strain evidence="5">Thorbecke</strain>
    </source>
</reference>
<keyword evidence="1 2" id="KW-0694">RNA-binding</keyword>
<gene>
    <name evidence="5" type="primary">TRA2B</name>
</gene>
<feature type="compositionally biased region" description="Basic residues" evidence="3">
    <location>
        <begin position="59"/>
        <end position="109"/>
    </location>
</feature>
<evidence type="ECO:0000256" key="1">
    <source>
        <dbReference type="ARBA" id="ARBA00022884"/>
    </source>
</evidence>
<dbReference type="GO" id="GO:0021796">
    <property type="term" value="P:cerebral cortex regionalization"/>
    <property type="evidence" value="ECO:0007669"/>
    <property type="project" value="Ensembl"/>
</dbReference>
<dbReference type="SMR" id="A0A5F9C7G5"/>
<dbReference type="InterPro" id="IPR012677">
    <property type="entry name" value="Nucleotide-bd_a/b_plait_sf"/>
</dbReference>
<feature type="region of interest" description="Disordered" evidence="3">
    <location>
        <begin position="294"/>
        <end position="340"/>
    </location>
</feature>
<feature type="compositionally biased region" description="Basic residues" evidence="3">
    <location>
        <begin position="326"/>
        <end position="340"/>
    </location>
</feature>
<evidence type="ECO:0000313" key="5">
    <source>
        <dbReference type="Ensembl" id="ENSOCUP00000029659.1"/>
    </source>
</evidence>
<dbReference type="EMBL" id="AAGW02014085">
    <property type="status" value="NOT_ANNOTATED_CDS"/>
    <property type="molecule type" value="Genomic_DNA"/>
</dbReference>
<dbReference type="PANTHER" id="PTHR48034">
    <property type="entry name" value="TRANSFORMER-2 SEX-DETERMINING PROTEIN-RELATED"/>
    <property type="match status" value="1"/>
</dbReference>
<dbReference type="Pfam" id="PF00076">
    <property type="entry name" value="RRM_1"/>
    <property type="match status" value="1"/>
</dbReference>
<dbReference type="InterPro" id="IPR000504">
    <property type="entry name" value="RRM_dom"/>
</dbReference>
<dbReference type="CTD" id="6434"/>
<dbReference type="GO" id="GO:0048026">
    <property type="term" value="P:positive regulation of mRNA splicing, via spliceosome"/>
    <property type="evidence" value="ECO:0007669"/>
    <property type="project" value="Ensembl"/>
</dbReference>
<proteinExistence type="predicted"/>
<dbReference type="PROSITE" id="PS50102">
    <property type="entry name" value="RRM"/>
    <property type="match status" value="1"/>
</dbReference>
<organism evidence="5 6">
    <name type="scientific">Oryctolagus cuniculus</name>
    <name type="common">Rabbit</name>
    <dbReference type="NCBI Taxonomy" id="9986"/>
    <lineage>
        <taxon>Eukaryota</taxon>
        <taxon>Metazoa</taxon>
        <taxon>Chordata</taxon>
        <taxon>Craniata</taxon>
        <taxon>Vertebrata</taxon>
        <taxon>Euteleostomi</taxon>
        <taxon>Mammalia</taxon>
        <taxon>Eutheria</taxon>
        <taxon>Euarchontoglires</taxon>
        <taxon>Glires</taxon>
        <taxon>Lagomorpha</taxon>
        <taxon>Leporidae</taxon>
        <taxon>Oryctolagus</taxon>
    </lineage>
</organism>
<dbReference type="Bgee" id="ENSOCUG00000008940">
    <property type="expression patterns" value="Expressed in embryo and 15 other cell types or tissues"/>
</dbReference>
<feature type="compositionally biased region" description="Low complexity" evidence="3">
    <location>
        <begin position="17"/>
        <end position="28"/>
    </location>
</feature>
<dbReference type="GO" id="GO:0005637">
    <property type="term" value="C:nuclear inner membrane"/>
    <property type="evidence" value="ECO:0007669"/>
    <property type="project" value="Ensembl"/>
</dbReference>
<feature type="region of interest" description="Disordered" evidence="3">
    <location>
        <begin position="1"/>
        <end position="142"/>
    </location>
</feature>
<dbReference type="CDD" id="cd12363">
    <property type="entry name" value="RRM_TRA2"/>
    <property type="match status" value="1"/>
</dbReference>